<feature type="binding site" evidence="6">
    <location>
        <position position="512"/>
    </location>
    <ligand>
        <name>substrate</name>
    </ligand>
</feature>
<dbReference type="GO" id="GO:0005829">
    <property type="term" value="C:cytosol"/>
    <property type="evidence" value="ECO:0007669"/>
    <property type="project" value="TreeGrafter"/>
</dbReference>
<dbReference type="PRINTS" id="PR01778">
    <property type="entry name" value="KIMPTPASE"/>
</dbReference>
<feature type="domain" description="Tyrosine-protein phosphatase" evidence="9">
    <location>
        <begin position="272"/>
        <end position="527"/>
    </location>
</feature>
<feature type="domain" description="Tyrosine specific protein phosphatases" evidence="10">
    <location>
        <begin position="442"/>
        <end position="518"/>
    </location>
</feature>
<dbReference type="EC" id="3.1.3.48" evidence="1"/>
<evidence type="ECO:0000256" key="4">
    <source>
        <dbReference type="ARBA" id="ARBA00022912"/>
    </source>
</evidence>
<dbReference type="GO" id="GO:0019901">
    <property type="term" value="F:protein kinase binding"/>
    <property type="evidence" value="ECO:0007669"/>
    <property type="project" value="TreeGrafter"/>
</dbReference>
<keyword evidence="12" id="KW-1185">Reference proteome</keyword>
<proteinExistence type="predicted"/>
<feature type="binding site" evidence="6">
    <location>
        <begin position="468"/>
        <end position="474"/>
    </location>
    <ligand>
        <name>substrate</name>
    </ligand>
</feature>
<dbReference type="SMART" id="SM00404">
    <property type="entry name" value="PTPc_motif"/>
    <property type="match status" value="1"/>
</dbReference>
<reference evidence="12" key="1">
    <citation type="submission" date="2013-10" db="EMBL/GenBank/DDBJ databases">
        <authorList>
            <person name="Schartl M."/>
            <person name="Warren W."/>
        </authorList>
    </citation>
    <scope>NUCLEOTIDE SEQUENCE [LARGE SCALE GENOMIC DNA]</scope>
    <source>
        <strain evidence="12">female</strain>
    </source>
</reference>
<dbReference type="GeneTree" id="ENSGT00940000157212"/>
<reference evidence="11" key="3">
    <citation type="submission" date="2025-09" db="UniProtKB">
        <authorList>
            <consortium name="Ensembl"/>
        </authorList>
    </citation>
    <scope>IDENTIFICATION</scope>
</reference>
<dbReference type="Pfam" id="PF00102">
    <property type="entry name" value="Y_phosphatase"/>
    <property type="match status" value="1"/>
</dbReference>
<dbReference type="SUPFAM" id="SSF52799">
    <property type="entry name" value="(Phosphotyrosine protein) phosphatases II"/>
    <property type="match status" value="1"/>
</dbReference>
<keyword evidence="8" id="KW-0812">Transmembrane</keyword>
<dbReference type="SMART" id="SM00194">
    <property type="entry name" value="PTPc"/>
    <property type="match status" value="1"/>
</dbReference>
<keyword evidence="8" id="KW-0472">Membrane</keyword>
<dbReference type="Gene3D" id="3.90.190.10">
    <property type="entry name" value="Protein tyrosine phosphatase superfamily"/>
    <property type="match status" value="1"/>
</dbReference>
<evidence type="ECO:0000259" key="9">
    <source>
        <dbReference type="PROSITE" id="PS50055"/>
    </source>
</evidence>
<sequence length="537" mass="60174">MYLAVGVRRLNISHLLWFRDGVAAALGVAPQHVHINKLNARNGIELFVSSERRDVFELRPAKEVVQSLNRSVLHHHLADFGITAVKPEKNVLQDDQRDHAWSRDGLYNVVLFFTFFLLIITCLMVLYRMKQKVPVTEKQLKAPPPDHVVSLTLPSDPHKRSKGTKSVAHPVPVPIINTDSHPPPTSVPPVTGANELKPCPSPFRMKPAAGLQERRGSNVSLVLDMSALGSVEPLNVSVVTPRETAAREYLLSAGRPLTRQQLRDVVSNTHKLHVEFAEIPMNFIDPKELDIPNHGTKNRYKTILPNPHSRVILKSKSCNDLLSSYINANYIRGYLGDSRAFIATQGPMVNTVNDFWQMAWQEESPVIVMITKLKEKNEKCVLYWPEKRGIYGKVEVLVNGIRECEHYATRSLVLKQCGNQTRVLQHYWYTSWPDHKTPDSALPLLQLMADVEAERRTAACVGPVIVHCSAGIGRTGCFIATTIGCRQLQVEGVVDVLNITCQLRADRGGMIQTGEQYEFVHHALSLYEARLSAESGQ</sequence>
<dbReference type="InterPro" id="IPR008356">
    <property type="entry name" value="Tyr_Pase_KIM-con"/>
</dbReference>
<dbReference type="PROSITE" id="PS50055">
    <property type="entry name" value="TYR_PHOSPHATASE_PTP"/>
    <property type="match status" value="1"/>
</dbReference>
<dbReference type="PRINTS" id="PR00700">
    <property type="entry name" value="PRTYPHPHTASE"/>
</dbReference>
<dbReference type="STRING" id="48698.ENSPFOP00000011001"/>
<protein>
    <recommendedName>
        <fullName evidence="1">protein-tyrosine-phosphatase</fullName>
        <ecNumber evidence="1">3.1.3.48</ecNumber>
    </recommendedName>
</protein>
<dbReference type="GO" id="GO:0030054">
    <property type="term" value="C:cell junction"/>
    <property type="evidence" value="ECO:0007669"/>
    <property type="project" value="TreeGrafter"/>
</dbReference>
<feature type="active site" description="Phosphocysteine intermediate" evidence="5">
    <location>
        <position position="468"/>
    </location>
</feature>
<dbReference type="GO" id="GO:0005886">
    <property type="term" value="C:plasma membrane"/>
    <property type="evidence" value="ECO:0007669"/>
    <property type="project" value="TreeGrafter"/>
</dbReference>
<feature type="transmembrane region" description="Helical" evidence="8">
    <location>
        <begin position="106"/>
        <end position="127"/>
    </location>
</feature>
<reference evidence="11" key="2">
    <citation type="submission" date="2025-08" db="UniProtKB">
        <authorList>
            <consortium name="Ensembl"/>
        </authorList>
    </citation>
    <scope>IDENTIFICATION</scope>
</reference>
<evidence type="ECO:0000313" key="11">
    <source>
        <dbReference type="Ensembl" id="ENSPFOP00000011001.2"/>
    </source>
</evidence>
<keyword evidence="3" id="KW-0378">Hydrolase</keyword>
<evidence type="ECO:0000313" key="12">
    <source>
        <dbReference type="Proteomes" id="UP000028760"/>
    </source>
</evidence>
<keyword evidence="2" id="KW-0597">Phosphoprotein</keyword>
<dbReference type="FunFam" id="3.90.190.10:FF:000020">
    <property type="entry name" value="Tyrosine-protein phosphatase non-receptor type 5"/>
    <property type="match status" value="1"/>
</dbReference>
<dbReference type="InterPro" id="IPR059011">
    <property type="entry name" value="PTPRR_N"/>
</dbReference>
<accession>A0A087XYZ8</accession>
<keyword evidence="8" id="KW-1133">Transmembrane helix</keyword>
<organism evidence="11 12">
    <name type="scientific">Poecilia formosa</name>
    <name type="common">Amazon molly</name>
    <name type="synonym">Limia formosa</name>
    <dbReference type="NCBI Taxonomy" id="48698"/>
    <lineage>
        <taxon>Eukaryota</taxon>
        <taxon>Metazoa</taxon>
        <taxon>Chordata</taxon>
        <taxon>Craniata</taxon>
        <taxon>Vertebrata</taxon>
        <taxon>Euteleostomi</taxon>
        <taxon>Actinopterygii</taxon>
        <taxon>Neopterygii</taxon>
        <taxon>Teleostei</taxon>
        <taxon>Neoteleostei</taxon>
        <taxon>Acanthomorphata</taxon>
        <taxon>Ovalentaria</taxon>
        <taxon>Atherinomorphae</taxon>
        <taxon>Cyprinodontiformes</taxon>
        <taxon>Poeciliidae</taxon>
        <taxon>Poeciliinae</taxon>
        <taxon>Poecilia</taxon>
    </lineage>
</organism>
<dbReference type="Ensembl" id="ENSPFOT00000011017.2">
    <property type="protein sequence ID" value="ENSPFOP00000011001.2"/>
    <property type="gene ID" value="ENSPFOG00000010904.2"/>
</dbReference>
<dbReference type="PANTHER" id="PTHR46198">
    <property type="entry name" value="PROTEIN-TYROSINE-PHOSPHATASE"/>
    <property type="match status" value="1"/>
</dbReference>
<dbReference type="GO" id="GO:0007165">
    <property type="term" value="P:signal transduction"/>
    <property type="evidence" value="ECO:0007669"/>
    <property type="project" value="TreeGrafter"/>
</dbReference>
<evidence type="ECO:0000256" key="3">
    <source>
        <dbReference type="ARBA" id="ARBA00022801"/>
    </source>
</evidence>
<evidence type="ECO:0000256" key="6">
    <source>
        <dbReference type="PIRSR" id="PIRSR608356-51"/>
    </source>
</evidence>
<evidence type="ECO:0000256" key="1">
    <source>
        <dbReference type="ARBA" id="ARBA00013064"/>
    </source>
</evidence>
<dbReference type="InterPro" id="IPR029021">
    <property type="entry name" value="Prot-tyrosine_phosphatase-like"/>
</dbReference>
<evidence type="ECO:0000259" key="10">
    <source>
        <dbReference type="PROSITE" id="PS50056"/>
    </source>
</evidence>
<dbReference type="GO" id="GO:0004725">
    <property type="term" value="F:protein tyrosine phosphatase activity"/>
    <property type="evidence" value="ECO:0007669"/>
    <property type="project" value="UniProtKB-EC"/>
</dbReference>
<dbReference type="InterPro" id="IPR000242">
    <property type="entry name" value="PTP_cat"/>
</dbReference>
<dbReference type="Pfam" id="PF26155">
    <property type="entry name" value="PTPRR_N"/>
    <property type="match status" value="1"/>
</dbReference>
<dbReference type="InterPro" id="IPR016130">
    <property type="entry name" value="Tyr_Pase_AS"/>
</dbReference>
<dbReference type="eggNOG" id="KOG0789">
    <property type="taxonomic scope" value="Eukaryota"/>
</dbReference>
<evidence type="ECO:0000256" key="7">
    <source>
        <dbReference type="SAM" id="MobiDB-lite"/>
    </source>
</evidence>
<dbReference type="InterPro" id="IPR000387">
    <property type="entry name" value="Tyr_Pase_dom"/>
</dbReference>
<dbReference type="AlphaFoldDB" id="A0A087XYZ8"/>
<name>A0A087XYZ8_POEFO</name>
<dbReference type="EMBL" id="AYCK01016789">
    <property type="status" value="NOT_ANNOTATED_CDS"/>
    <property type="molecule type" value="Genomic_DNA"/>
</dbReference>
<keyword evidence="4" id="KW-0904">Protein phosphatase</keyword>
<evidence type="ECO:0000256" key="8">
    <source>
        <dbReference type="SAM" id="Phobius"/>
    </source>
</evidence>
<dbReference type="PANTHER" id="PTHR46198:SF2">
    <property type="entry name" value="RECEPTOR-TYPE TYROSINE-PROTEIN PHOSPHATASE R"/>
    <property type="match status" value="1"/>
</dbReference>
<dbReference type="InterPro" id="IPR003595">
    <property type="entry name" value="Tyr_Pase_cat"/>
</dbReference>
<dbReference type="OMA" id="NVQECEN"/>
<evidence type="ECO:0000256" key="2">
    <source>
        <dbReference type="ARBA" id="ARBA00022553"/>
    </source>
</evidence>
<feature type="region of interest" description="Disordered" evidence="7">
    <location>
        <begin position="146"/>
        <end position="169"/>
    </location>
</feature>
<dbReference type="PROSITE" id="PS50056">
    <property type="entry name" value="TYR_PHOSPHATASE_2"/>
    <property type="match status" value="1"/>
</dbReference>
<dbReference type="PROSITE" id="PS00383">
    <property type="entry name" value="TYR_PHOSPHATASE_1"/>
    <property type="match status" value="1"/>
</dbReference>
<evidence type="ECO:0000256" key="5">
    <source>
        <dbReference type="PIRSR" id="PIRSR608356-50"/>
    </source>
</evidence>
<feature type="binding site" evidence="6">
    <location>
        <position position="434"/>
    </location>
    <ligand>
        <name>substrate</name>
    </ligand>
</feature>
<dbReference type="Proteomes" id="UP000028760">
    <property type="component" value="Unassembled WGS sequence"/>
</dbReference>